<evidence type="ECO:0000313" key="2">
    <source>
        <dbReference type="EMBL" id="CAD8702148.1"/>
    </source>
</evidence>
<feature type="compositionally biased region" description="Gly residues" evidence="1">
    <location>
        <begin position="65"/>
        <end position="80"/>
    </location>
</feature>
<reference evidence="2" key="1">
    <citation type="submission" date="2021-01" db="EMBL/GenBank/DDBJ databases">
        <authorList>
            <person name="Corre E."/>
            <person name="Pelletier E."/>
            <person name="Niang G."/>
            <person name="Scheremetjew M."/>
            <person name="Finn R."/>
            <person name="Kale V."/>
            <person name="Holt S."/>
            <person name="Cochrane G."/>
            <person name="Meng A."/>
            <person name="Brown T."/>
            <person name="Cohen L."/>
        </authorList>
    </citation>
    <scope>NUCLEOTIDE SEQUENCE</scope>
    <source>
        <strain evidence="2">SL-175</strain>
    </source>
</reference>
<organism evidence="2">
    <name type="scientific">Mantoniella antarctica</name>
    <dbReference type="NCBI Taxonomy" id="81844"/>
    <lineage>
        <taxon>Eukaryota</taxon>
        <taxon>Viridiplantae</taxon>
        <taxon>Chlorophyta</taxon>
        <taxon>Mamiellophyceae</taxon>
        <taxon>Mamiellales</taxon>
        <taxon>Mamiellaceae</taxon>
        <taxon>Mantoniella</taxon>
    </lineage>
</organism>
<protein>
    <submittedName>
        <fullName evidence="2">Uncharacterized protein</fullName>
    </submittedName>
</protein>
<evidence type="ECO:0000256" key="1">
    <source>
        <dbReference type="SAM" id="MobiDB-lite"/>
    </source>
</evidence>
<sequence>MAVASHQPWCLECGWTLAAIAGDPRAFHREDKNDAAGITPGGIRSPISDHLAKRNPHTPSDGSDSGCGGLALGGGSGGRGIPLNSGGHLSTSQPISEESGKLRAALDALRHHATGSREPFPGDACADARINPGEQPRTVAVDLRPVAGQRIDLHSLEYRFTFDGRAFHVQSAALPPFAVDALLRGQPVGDPSSSLIPGVDSGLSFDSGSDQGVSLNDSNSGASAVDPAIHRSATQAIVGGQIESSPRGLTDVASVLASLPWALESDVGGRGGGCTRGGSATTGAKAERKKKKLKM</sequence>
<dbReference type="EMBL" id="HBFC01008427">
    <property type="protein sequence ID" value="CAD8702148.1"/>
    <property type="molecule type" value="Transcribed_RNA"/>
</dbReference>
<feature type="region of interest" description="Disordered" evidence="1">
    <location>
        <begin position="266"/>
        <end position="295"/>
    </location>
</feature>
<proteinExistence type="predicted"/>
<name>A0A7S0SBF8_9CHLO</name>
<accession>A0A7S0SBF8</accession>
<dbReference type="AlphaFoldDB" id="A0A7S0SBF8"/>
<feature type="region of interest" description="Disordered" evidence="1">
    <location>
        <begin position="31"/>
        <end position="99"/>
    </location>
</feature>
<gene>
    <name evidence="2" type="ORF">MANT1106_LOCUS4830</name>
</gene>